<reference evidence="2 3" key="1">
    <citation type="journal article" date="2018" name="Nat. Ecol. Evol.">
        <title>Pezizomycetes genomes reveal the molecular basis of ectomycorrhizal truffle lifestyle.</title>
        <authorList>
            <person name="Murat C."/>
            <person name="Payen T."/>
            <person name="Noel B."/>
            <person name="Kuo A."/>
            <person name="Morin E."/>
            <person name="Chen J."/>
            <person name="Kohler A."/>
            <person name="Krizsan K."/>
            <person name="Balestrini R."/>
            <person name="Da Silva C."/>
            <person name="Montanini B."/>
            <person name="Hainaut M."/>
            <person name="Levati E."/>
            <person name="Barry K.W."/>
            <person name="Belfiori B."/>
            <person name="Cichocki N."/>
            <person name="Clum A."/>
            <person name="Dockter R.B."/>
            <person name="Fauchery L."/>
            <person name="Guy J."/>
            <person name="Iotti M."/>
            <person name="Le Tacon F."/>
            <person name="Lindquist E.A."/>
            <person name="Lipzen A."/>
            <person name="Malagnac F."/>
            <person name="Mello A."/>
            <person name="Molinier V."/>
            <person name="Miyauchi S."/>
            <person name="Poulain J."/>
            <person name="Riccioni C."/>
            <person name="Rubini A."/>
            <person name="Sitrit Y."/>
            <person name="Splivallo R."/>
            <person name="Traeger S."/>
            <person name="Wang M."/>
            <person name="Zifcakova L."/>
            <person name="Wipf D."/>
            <person name="Zambonelli A."/>
            <person name="Paolocci F."/>
            <person name="Nowrousian M."/>
            <person name="Ottonello S."/>
            <person name="Baldrian P."/>
            <person name="Spatafora J.W."/>
            <person name="Henrissat B."/>
            <person name="Nagy L.G."/>
            <person name="Aury J.M."/>
            <person name="Wincker P."/>
            <person name="Grigoriev I.V."/>
            <person name="Bonfante P."/>
            <person name="Martin F.M."/>
        </authorList>
    </citation>
    <scope>NUCLEOTIDE SEQUENCE [LARGE SCALE GENOMIC DNA]</scope>
    <source>
        <strain evidence="2 3">120613-1</strain>
    </source>
</reference>
<evidence type="ECO:0000313" key="2">
    <source>
        <dbReference type="EMBL" id="RPB04580.1"/>
    </source>
</evidence>
<dbReference type="AlphaFoldDB" id="A0A3N4K1V0"/>
<proteinExistence type="predicted"/>
<dbReference type="EMBL" id="ML120357">
    <property type="protein sequence ID" value="RPB04580.1"/>
    <property type="molecule type" value="Genomic_DNA"/>
</dbReference>
<evidence type="ECO:0000256" key="1">
    <source>
        <dbReference type="SAM" id="MobiDB-lite"/>
    </source>
</evidence>
<sequence>MSSSVFENRGGFVSSRMLEKNKGNVGPTSYILRREQYPLIRLPPKAVNRALSSSQYIHSELRTVIPSGQSDPWSGLQVGSPASPVMIMKSLGQSGLKYLRPPKPGGTQATARSRG</sequence>
<dbReference type="Proteomes" id="UP000276215">
    <property type="component" value="Unassembled WGS sequence"/>
</dbReference>
<protein>
    <submittedName>
        <fullName evidence="2">Uncharacterized protein</fullName>
    </submittedName>
</protein>
<keyword evidence="3" id="KW-1185">Reference proteome</keyword>
<evidence type="ECO:0000313" key="3">
    <source>
        <dbReference type="Proteomes" id="UP000276215"/>
    </source>
</evidence>
<organism evidence="2 3">
    <name type="scientific">Choiromyces venosus 120613-1</name>
    <dbReference type="NCBI Taxonomy" id="1336337"/>
    <lineage>
        <taxon>Eukaryota</taxon>
        <taxon>Fungi</taxon>
        <taxon>Dikarya</taxon>
        <taxon>Ascomycota</taxon>
        <taxon>Pezizomycotina</taxon>
        <taxon>Pezizomycetes</taxon>
        <taxon>Pezizales</taxon>
        <taxon>Tuberaceae</taxon>
        <taxon>Choiromyces</taxon>
    </lineage>
</organism>
<accession>A0A3N4K1V0</accession>
<feature type="region of interest" description="Disordered" evidence="1">
    <location>
        <begin position="96"/>
        <end position="115"/>
    </location>
</feature>
<name>A0A3N4K1V0_9PEZI</name>
<gene>
    <name evidence="2" type="ORF">L873DRAFT_1272476</name>
</gene>